<keyword evidence="6 10" id="KW-0653">Protein transport</keyword>
<evidence type="ECO:0000256" key="10">
    <source>
        <dbReference type="PIRNR" id="PIRNR005727"/>
    </source>
</evidence>
<evidence type="ECO:0000256" key="2">
    <source>
        <dbReference type="ARBA" id="ARBA00022448"/>
    </source>
</evidence>
<feature type="domain" description="Coatomer beta subunit appendage platform" evidence="14">
    <location>
        <begin position="956"/>
        <end position="1020"/>
    </location>
</feature>
<dbReference type="PANTHER" id="PTHR10635:SF0">
    <property type="entry name" value="COATOMER SUBUNIT BETA"/>
    <property type="match status" value="1"/>
</dbReference>
<evidence type="ECO:0000256" key="3">
    <source>
        <dbReference type="ARBA" id="ARBA00022490"/>
    </source>
</evidence>
<dbReference type="AlphaFoldDB" id="A0A0G4GA17"/>
<evidence type="ECO:0000259" key="14">
    <source>
        <dbReference type="Pfam" id="PF14806"/>
    </source>
</evidence>
<evidence type="ECO:0000256" key="7">
    <source>
        <dbReference type="ARBA" id="ARBA00023034"/>
    </source>
</evidence>
<dbReference type="FunCoup" id="A0A0G4GA17">
    <property type="interactions" value="630"/>
</dbReference>
<feature type="domain" description="Coatomer beta subunit C-terminal" evidence="13">
    <location>
        <begin position="701"/>
        <end position="844"/>
    </location>
</feature>
<evidence type="ECO:0000256" key="5">
    <source>
        <dbReference type="ARBA" id="ARBA00022892"/>
    </source>
</evidence>
<evidence type="ECO:0000256" key="6">
    <source>
        <dbReference type="ARBA" id="ARBA00022927"/>
    </source>
</evidence>
<dbReference type="GO" id="GO:0006886">
    <property type="term" value="P:intracellular protein transport"/>
    <property type="evidence" value="ECO:0007669"/>
    <property type="project" value="InterPro"/>
</dbReference>
<dbReference type="Gene3D" id="1.25.10.10">
    <property type="entry name" value="Leucine-rich Repeat Variant"/>
    <property type="match status" value="1"/>
</dbReference>
<evidence type="ECO:0000259" key="12">
    <source>
        <dbReference type="Pfam" id="PF01602"/>
    </source>
</evidence>
<dbReference type="GO" id="GO:0000139">
    <property type="term" value="C:Golgi membrane"/>
    <property type="evidence" value="ECO:0007669"/>
    <property type="project" value="UniProtKB-SubCell"/>
</dbReference>
<dbReference type="SUPFAM" id="SSF48371">
    <property type="entry name" value="ARM repeat"/>
    <property type="match status" value="1"/>
</dbReference>
<evidence type="ECO:0000256" key="11">
    <source>
        <dbReference type="SAM" id="MobiDB-lite"/>
    </source>
</evidence>
<accession>A0A0G4GA17</accession>
<keyword evidence="9 10" id="KW-0968">Cytoplasmic vesicle</keyword>
<dbReference type="OrthoDB" id="10261439at2759"/>
<dbReference type="OMA" id="IYKNFDW"/>
<evidence type="ECO:0000313" key="15">
    <source>
        <dbReference type="EMBL" id="CEM25689.1"/>
    </source>
</evidence>
<evidence type="ECO:0000256" key="9">
    <source>
        <dbReference type="ARBA" id="ARBA00023329"/>
    </source>
</evidence>
<dbReference type="VEuPathDB" id="CryptoDB:Vbra_9767"/>
<dbReference type="InterPro" id="IPR002553">
    <property type="entry name" value="Clathrin/coatomer_adapt-like_N"/>
</dbReference>
<feature type="domain" description="Coatomer beta subunit appendage platform" evidence="14">
    <location>
        <begin position="850"/>
        <end position="917"/>
    </location>
</feature>
<comment type="subcellular location">
    <subcellularLocation>
        <location evidence="10">Cytoplasm</location>
    </subcellularLocation>
    <subcellularLocation>
        <location evidence="1 10">Golgi apparatus membrane</location>
        <topology evidence="1 10">Peripheral membrane protein</topology>
        <orientation evidence="1 10">Cytoplasmic side</orientation>
    </subcellularLocation>
    <subcellularLocation>
        <location evidence="10">Cytoplasmic vesicle</location>
        <location evidence="10">COPI-coated vesicle membrane</location>
        <topology evidence="10">Peripheral membrane protein</topology>
        <orientation evidence="10">Cytoplasmic side</orientation>
    </subcellularLocation>
</comment>
<feature type="compositionally biased region" description="Polar residues" evidence="11">
    <location>
        <begin position="497"/>
        <end position="508"/>
    </location>
</feature>
<protein>
    <recommendedName>
        <fullName evidence="10">Coatomer subunit beta</fullName>
    </recommendedName>
    <alternativeName>
        <fullName evidence="10">Beta-coat protein</fullName>
    </alternativeName>
</protein>
<proteinExistence type="predicted"/>
<comment type="subunit">
    <text evidence="10">Oligomeric complex that consists of at least the alpha, beta, beta', gamma, delta, epsilon and zeta subunits.</text>
</comment>
<dbReference type="Pfam" id="PF14806">
    <property type="entry name" value="Coatomer_b_Cpla"/>
    <property type="match status" value="2"/>
</dbReference>
<dbReference type="PhylomeDB" id="A0A0G4GA17"/>
<evidence type="ECO:0000256" key="4">
    <source>
        <dbReference type="ARBA" id="ARBA00022737"/>
    </source>
</evidence>
<dbReference type="InterPro" id="IPR011710">
    <property type="entry name" value="Coatomer_bsu_C"/>
</dbReference>
<organism evidence="15 16">
    <name type="scientific">Vitrella brassicaformis (strain CCMP3155)</name>
    <dbReference type="NCBI Taxonomy" id="1169540"/>
    <lineage>
        <taxon>Eukaryota</taxon>
        <taxon>Sar</taxon>
        <taxon>Alveolata</taxon>
        <taxon>Colpodellida</taxon>
        <taxon>Vitrellaceae</taxon>
        <taxon>Vitrella</taxon>
    </lineage>
</organism>
<feature type="domain" description="Clathrin/coatomer adaptor adaptin-like N-terminal" evidence="12">
    <location>
        <begin position="23"/>
        <end position="503"/>
    </location>
</feature>
<keyword evidence="8 10" id="KW-0472">Membrane</keyword>
<name>A0A0G4GA17_VITBC</name>
<dbReference type="InterPro" id="IPR011989">
    <property type="entry name" value="ARM-like"/>
</dbReference>
<evidence type="ECO:0000256" key="1">
    <source>
        <dbReference type="ARBA" id="ARBA00004255"/>
    </source>
</evidence>
<dbReference type="InParanoid" id="A0A0G4GA17"/>
<dbReference type="InterPro" id="IPR016024">
    <property type="entry name" value="ARM-type_fold"/>
</dbReference>
<dbReference type="PANTHER" id="PTHR10635">
    <property type="entry name" value="COATOMER SUBUNIT BETA"/>
    <property type="match status" value="1"/>
</dbReference>
<evidence type="ECO:0000256" key="8">
    <source>
        <dbReference type="ARBA" id="ARBA00023136"/>
    </source>
</evidence>
<dbReference type="GO" id="GO:0006888">
    <property type="term" value="P:endoplasmic reticulum to Golgi vesicle-mediated transport"/>
    <property type="evidence" value="ECO:0007669"/>
    <property type="project" value="TreeGrafter"/>
</dbReference>
<keyword evidence="7 10" id="KW-0333">Golgi apparatus</keyword>
<dbReference type="GO" id="GO:0030126">
    <property type="term" value="C:COPI vesicle coat"/>
    <property type="evidence" value="ECO:0007669"/>
    <property type="project" value="InterPro"/>
</dbReference>
<dbReference type="GO" id="GO:0005198">
    <property type="term" value="F:structural molecule activity"/>
    <property type="evidence" value="ECO:0007669"/>
    <property type="project" value="InterPro"/>
</dbReference>
<dbReference type="PIRSF" id="PIRSF005727">
    <property type="entry name" value="Coatomer_beta_subunit"/>
    <property type="match status" value="1"/>
</dbReference>
<dbReference type="Proteomes" id="UP000041254">
    <property type="component" value="Unassembled WGS sequence"/>
</dbReference>
<comment type="function">
    <text evidence="10">The coatomer is a cytosolic protein complex that binds to dilysine motifs and reversibly associates with Golgi non-clathrin-coated vesicles, which further mediate biosynthetic protein transport from the ER, via the Golgi up to the trans Golgi network. Coatomer complex is required for budding from Golgi membranes, and is essential for the retrograde Golgi-to-ER transport of dilysine-tagged proteins.</text>
</comment>
<dbReference type="GO" id="GO:0006891">
    <property type="term" value="P:intra-Golgi vesicle-mediated transport"/>
    <property type="evidence" value="ECO:0007669"/>
    <property type="project" value="TreeGrafter"/>
</dbReference>
<gene>
    <name evidence="15" type="ORF">Vbra_9767</name>
</gene>
<feature type="region of interest" description="Disordered" evidence="11">
    <location>
        <begin position="493"/>
        <end position="521"/>
    </location>
</feature>
<dbReference type="STRING" id="1169540.A0A0G4GA17"/>
<evidence type="ECO:0000259" key="13">
    <source>
        <dbReference type="Pfam" id="PF07718"/>
    </source>
</evidence>
<keyword evidence="4" id="KW-0677">Repeat</keyword>
<dbReference type="InterPro" id="IPR016460">
    <property type="entry name" value="COPB1"/>
</dbReference>
<keyword evidence="5 10" id="KW-0931">ER-Golgi transport</keyword>
<evidence type="ECO:0000313" key="16">
    <source>
        <dbReference type="Proteomes" id="UP000041254"/>
    </source>
</evidence>
<keyword evidence="3 10" id="KW-0963">Cytoplasm</keyword>
<reference evidence="15 16" key="1">
    <citation type="submission" date="2014-11" db="EMBL/GenBank/DDBJ databases">
        <authorList>
            <person name="Zhu J."/>
            <person name="Qi W."/>
            <person name="Song R."/>
        </authorList>
    </citation>
    <scope>NUCLEOTIDE SEQUENCE [LARGE SCALE GENOMIC DNA]</scope>
</reference>
<dbReference type="EMBL" id="CDMY01000603">
    <property type="protein sequence ID" value="CEM25689.1"/>
    <property type="molecule type" value="Genomic_DNA"/>
</dbReference>
<keyword evidence="2 10" id="KW-0813">Transport</keyword>
<sequence length="1027" mass="114438">MPEFDKQCTILIHYDKGNPPSMADLQKRLEASKDSTKAEALEELILLMIGGEAYAKLLMTVIRFVVTSNNHRIKKLLMIYWEIVDKCKANGELKEEMILVCNALRNDLMHANEYIRGSTLRLLCKMRYYKILEPLIEAIIRNLTHRHSYVRRNAVMCVYSIVKSFGVDTIPHAAEEVEQLLLVEGDLSTKRNAFLMLLQCDQDRAINYVLSVQDVVSSLGDIFQLVLLELLRKVCRQNPAQKGNLLRIIVNLVQSSSPAVAYEGAASLVALSSSPHALKAATQAYVNLLVGQSDNNVKLIVLDRLTDILRKHKHVLTGFVMDILRALNCPSFDVRRKTMDIALKLVSSRNIQEVVALLKKEIVKTMDMEQQNVAGNLEYRRLLIRSVHASCSRFPDVAQSVMHLLMDFLGETDQTTTTEVVMFVRELVANYPALRPAIMQRIIEALPEVQQSRVIRVCLWIMGEYADEPELIESCLTAILDALPSLPFLTPDEEQQKAANRKTQTEDGATQGDAAKQDQKPRVKVVTRTVILADGTYGTENVYEPIDDGVEAAPDTEGEEAKKQTVLRNLVVSGDFLLCAMLAVSLTKLALKEITLEGEGGTYILPTSIKNRVMYCVACLLKFVRSHPTGGPTCDAAIRIGQCLRALTVILADETLKSQQLRTEWFPESRNALASVLEIEVENYEAALAQDEPEERTASEPDDLIVFRQLRERRGPAADALDDDELDVQAAVGSGPGSALKDDSSLFQQRLAKVQQMTGVADPVYVEAFLQVHQFDLVLELLVINRTNDTLQNVNVELSTHGDLKLVDRPPSVTLAAGQQTTLHASIKVQSTETGIIFGYVTYDKRSAADKECLVLNEMHIDLLDYIQRSWVGELAFRTMWSEFEWENKININTTITDVAVFLEHIMRNTNMTVVGKYAKPPPGIVAGTTGGTKGPQLNQAVLVGEERDDYLESVKNLTTLKKLTEHSSFFAVNLYSKSIFGEDALANLSIEKMPDGKLAGSVRIRSRTQGIALSLGDRITVVQRAL</sequence>
<dbReference type="Pfam" id="PF01602">
    <property type="entry name" value="Adaptin_N"/>
    <property type="match status" value="1"/>
</dbReference>
<keyword evidence="16" id="KW-1185">Reference proteome</keyword>
<dbReference type="Pfam" id="PF07718">
    <property type="entry name" value="Coatamer_beta_C"/>
    <property type="match status" value="1"/>
</dbReference>
<dbReference type="InterPro" id="IPR029446">
    <property type="entry name" value="COPB1_appendage_platform_dom"/>
</dbReference>